<evidence type="ECO:0000256" key="19">
    <source>
        <dbReference type="SAM" id="MobiDB-lite"/>
    </source>
</evidence>
<dbReference type="GeneTree" id="ENSGT00730000111314"/>
<evidence type="ECO:0000256" key="15">
    <source>
        <dbReference type="ARBA" id="ARBA00023136"/>
    </source>
</evidence>
<keyword evidence="14 20" id="KW-1133">Transmembrane helix</keyword>
<dbReference type="GO" id="GO:0001726">
    <property type="term" value="C:ruffle"/>
    <property type="evidence" value="ECO:0007669"/>
    <property type="project" value="UniProtKB-SubCell"/>
</dbReference>
<feature type="region of interest" description="Disordered" evidence="19">
    <location>
        <begin position="421"/>
        <end position="462"/>
    </location>
</feature>
<dbReference type="GO" id="GO:0016324">
    <property type="term" value="C:apical plasma membrane"/>
    <property type="evidence" value="ECO:0007669"/>
    <property type="project" value="UniProtKB-SubCell"/>
</dbReference>
<evidence type="ECO:0000256" key="2">
    <source>
        <dbReference type="ARBA" id="ARBA00004221"/>
    </source>
</evidence>
<keyword evidence="10" id="KW-1003">Cell membrane</keyword>
<evidence type="ECO:0000256" key="7">
    <source>
        <dbReference type="ARBA" id="ARBA00004510"/>
    </source>
</evidence>
<keyword evidence="15 20" id="KW-0472">Membrane</keyword>
<evidence type="ECO:0000256" key="10">
    <source>
        <dbReference type="ARBA" id="ARBA00022475"/>
    </source>
</evidence>
<evidence type="ECO:0000256" key="17">
    <source>
        <dbReference type="ARBA" id="ARBA00023273"/>
    </source>
</evidence>
<feature type="region of interest" description="Disordered" evidence="19">
    <location>
        <begin position="33"/>
        <end position="52"/>
    </location>
</feature>
<evidence type="ECO:0000313" key="23">
    <source>
        <dbReference type="Proteomes" id="UP000694565"/>
    </source>
</evidence>
<evidence type="ECO:0000256" key="9">
    <source>
        <dbReference type="ARBA" id="ARBA00017371"/>
    </source>
</evidence>
<dbReference type="GO" id="GO:0045121">
    <property type="term" value="C:membrane raft"/>
    <property type="evidence" value="ECO:0007669"/>
    <property type="project" value="UniProtKB-SubCell"/>
</dbReference>
<feature type="compositionally biased region" description="Polar residues" evidence="19">
    <location>
        <begin position="384"/>
        <end position="403"/>
    </location>
</feature>
<keyword evidence="13" id="KW-0130">Cell adhesion</keyword>
<evidence type="ECO:0000256" key="12">
    <source>
        <dbReference type="ARBA" id="ARBA00022729"/>
    </source>
</evidence>
<dbReference type="PANTHER" id="PTHR12067:SF5">
    <property type="entry name" value="PODOCALYXIN"/>
    <property type="match status" value="1"/>
</dbReference>
<dbReference type="GO" id="GO:0022408">
    <property type="term" value="P:negative regulation of cell-cell adhesion"/>
    <property type="evidence" value="ECO:0007669"/>
    <property type="project" value="TreeGrafter"/>
</dbReference>
<feature type="region of interest" description="Disordered" evidence="19">
    <location>
        <begin position="59"/>
        <end position="178"/>
    </location>
</feature>
<dbReference type="GO" id="GO:0030027">
    <property type="term" value="C:lamellipodium"/>
    <property type="evidence" value="ECO:0007669"/>
    <property type="project" value="UniProtKB-SubCell"/>
</dbReference>
<dbReference type="Ensembl" id="ENSCLMT00005043950.1">
    <property type="protein sequence ID" value="ENSCLMP00005042424.1"/>
    <property type="gene ID" value="ENSCLMG00005019767.1"/>
</dbReference>
<evidence type="ECO:0000256" key="6">
    <source>
        <dbReference type="ARBA" id="ARBA00004486"/>
    </source>
</evidence>
<organism evidence="22 23">
    <name type="scientific">Cyclopterus lumpus</name>
    <name type="common">Lumpsucker</name>
    <dbReference type="NCBI Taxonomy" id="8103"/>
    <lineage>
        <taxon>Eukaryota</taxon>
        <taxon>Metazoa</taxon>
        <taxon>Chordata</taxon>
        <taxon>Craniata</taxon>
        <taxon>Vertebrata</taxon>
        <taxon>Euteleostomi</taxon>
        <taxon>Actinopterygii</taxon>
        <taxon>Neopterygii</taxon>
        <taxon>Teleostei</taxon>
        <taxon>Neoteleostei</taxon>
        <taxon>Acanthomorphata</taxon>
        <taxon>Eupercaria</taxon>
        <taxon>Perciformes</taxon>
        <taxon>Cottioidei</taxon>
        <taxon>Cottales</taxon>
        <taxon>Cyclopteridae</taxon>
        <taxon>Cyclopterus</taxon>
    </lineage>
</organism>
<dbReference type="Proteomes" id="UP000694565">
    <property type="component" value="Unplaced"/>
</dbReference>
<dbReference type="GO" id="GO:0033634">
    <property type="term" value="P:positive regulation of cell-cell adhesion mediated by integrin"/>
    <property type="evidence" value="ECO:0007669"/>
    <property type="project" value="TreeGrafter"/>
</dbReference>
<evidence type="ECO:0000313" key="22">
    <source>
        <dbReference type="Ensembl" id="ENSCLMP00005042424.1"/>
    </source>
</evidence>
<evidence type="ECO:0000256" key="21">
    <source>
        <dbReference type="SAM" id="SignalP"/>
    </source>
</evidence>
<dbReference type="GO" id="GO:0016477">
    <property type="term" value="P:cell migration"/>
    <property type="evidence" value="ECO:0007669"/>
    <property type="project" value="InterPro"/>
</dbReference>
<evidence type="ECO:0000256" key="13">
    <source>
        <dbReference type="ARBA" id="ARBA00022889"/>
    </source>
</evidence>
<dbReference type="PANTHER" id="PTHR12067">
    <property type="entry name" value="PODOCALYXIN"/>
    <property type="match status" value="1"/>
</dbReference>
<keyword evidence="12 21" id="KW-0732">Signal</keyword>
<protein>
    <recommendedName>
        <fullName evidence="9">Podocalyxin</fullName>
    </recommendedName>
    <alternativeName>
        <fullName evidence="18">Podocalyxin-like protein 1</fullName>
    </alternativeName>
</protein>
<name>A0A8C3AIC0_CYCLU</name>
<feature type="compositionally biased region" description="Polar residues" evidence="19">
    <location>
        <begin position="342"/>
        <end position="358"/>
    </location>
</feature>
<reference evidence="22" key="1">
    <citation type="submission" date="2025-08" db="UniProtKB">
        <authorList>
            <consortium name="Ensembl"/>
        </authorList>
    </citation>
    <scope>IDENTIFICATION</scope>
</reference>
<feature type="compositionally biased region" description="Low complexity" evidence="19">
    <location>
        <begin position="134"/>
        <end position="178"/>
    </location>
</feature>
<proteinExistence type="inferred from homology"/>
<keyword evidence="23" id="KW-1185">Reference proteome</keyword>
<feature type="region of interest" description="Disordered" evidence="19">
    <location>
        <begin position="332"/>
        <end position="371"/>
    </location>
</feature>
<reference evidence="22" key="2">
    <citation type="submission" date="2025-09" db="UniProtKB">
        <authorList>
            <consortium name="Ensembl"/>
        </authorList>
    </citation>
    <scope>IDENTIFICATION</scope>
</reference>
<accession>A0A8C3AIC0</accession>
<comment type="subcellular location">
    <subcellularLocation>
        <location evidence="2">Apical cell membrane</location>
    </subcellularLocation>
    <subcellularLocation>
        <location evidence="6">Cell projection</location>
        <location evidence="6">Filopodium</location>
    </subcellularLocation>
    <subcellularLocation>
        <location evidence="7">Cell projection</location>
        <location evidence="7">Lamellipodium</location>
    </subcellularLocation>
    <subcellularLocation>
        <location evidence="1">Cell projection</location>
        <location evidence="1">Microvillus</location>
    </subcellularLocation>
    <subcellularLocation>
        <location evidence="4">Cell projection</location>
        <location evidence="4">Ruffle</location>
    </subcellularLocation>
    <subcellularLocation>
        <location evidence="3">Membrane raft</location>
    </subcellularLocation>
    <subcellularLocation>
        <location evidence="5">Membrane</location>
        <topology evidence="5">Single-pass type I membrane protein</topology>
    </subcellularLocation>
</comment>
<keyword evidence="17" id="KW-0966">Cell projection</keyword>
<evidence type="ECO:0000256" key="11">
    <source>
        <dbReference type="ARBA" id="ARBA00022692"/>
    </source>
</evidence>
<dbReference type="GO" id="GO:0032534">
    <property type="term" value="P:regulation of microvillus assembly"/>
    <property type="evidence" value="ECO:0007669"/>
    <property type="project" value="TreeGrafter"/>
</dbReference>
<keyword evidence="11 20" id="KW-0812">Transmembrane</keyword>
<feature type="chain" id="PRO_5034390743" description="Podocalyxin" evidence="21">
    <location>
        <begin position="26"/>
        <end position="645"/>
    </location>
</feature>
<dbReference type="GO" id="GO:0007155">
    <property type="term" value="P:cell adhesion"/>
    <property type="evidence" value="ECO:0007669"/>
    <property type="project" value="UniProtKB-KW"/>
</dbReference>
<dbReference type="AlphaFoldDB" id="A0A8C3AIC0"/>
<dbReference type="Pfam" id="PF06365">
    <property type="entry name" value="CD34_antigen"/>
    <property type="match status" value="1"/>
</dbReference>
<evidence type="ECO:0000256" key="4">
    <source>
        <dbReference type="ARBA" id="ARBA00004466"/>
    </source>
</evidence>
<sequence length="645" mass="63172">MGATMRITWPLLTFLFLTVCSNTDSQTASSVMKNTAPVKSGPSAATTGGSVSGTVPTTTVTVVGGPNGVPPTGDAVKKTEPTPALAPAKPAAAVTTPAVAVTSKPPDKPNSAGPQVPPVTKNSLAPSIIPSGLPPAAASPPAASPAAAVDAASPASPASPAAAVDAASPASPASPAAAVDAASPASPAAAVDAASPASPAAAVDAASPASPAAAASPASPAAAAAVDAASPASPAASPAAAAVDAASPASPAAAASPASPAAAAAVDAASPASPAASPAAAAVDAASPASPAAAAVDAASPASPTAAAAAAPPAAAASPAAAAAATTSTPKNVAPVAPAASSGDSAVTPNPATGQTPEASAPDGTSGTGAPARLMTTEITKVATTGQQSLTLPNIGTKTSQDSKGGAEKTTMALAGRTTEAAGNAVNPSTLTKAGTTAPPLPPQTPTTTTTTTTTITNTRTTSSTTAAQLKTFLYSLNNGHEKEEEKDLVEVCRRLMVNLQDGNCTLTWQHHNGKIHFNCVEINGKVKTSLATQYYEEITKKPTDHKTLIAILASCGALLIMIVILAVCASHHRKPYNDNQQHLTEELHTVENGYHDNPTLEVMEVQPEMQEKKVALNGEFNDSWIVPIDNLLKEDMADEEDTHL</sequence>
<evidence type="ECO:0000256" key="5">
    <source>
        <dbReference type="ARBA" id="ARBA00004479"/>
    </source>
</evidence>
<feature type="region of interest" description="Disordered" evidence="19">
    <location>
        <begin position="384"/>
        <end position="409"/>
    </location>
</feature>
<feature type="transmembrane region" description="Helical" evidence="20">
    <location>
        <begin position="549"/>
        <end position="570"/>
    </location>
</feature>
<dbReference type="InterPro" id="IPR013836">
    <property type="entry name" value="CD34/Podocalyxin"/>
</dbReference>
<keyword evidence="16" id="KW-0325">Glycoprotein</keyword>
<evidence type="ECO:0000256" key="14">
    <source>
        <dbReference type="ARBA" id="ARBA00022989"/>
    </source>
</evidence>
<evidence type="ECO:0000256" key="8">
    <source>
        <dbReference type="ARBA" id="ARBA00007029"/>
    </source>
</evidence>
<evidence type="ECO:0000256" key="1">
    <source>
        <dbReference type="ARBA" id="ARBA00004105"/>
    </source>
</evidence>
<feature type="signal peptide" evidence="21">
    <location>
        <begin position="1"/>
        <end position="25"/>
    </location>
</feature>
<dbReference type="InterPro" id="IPR017403">
    <property type="entry name" value="PODXL"/>
</dbReference>
<evidence type="ECO:0000256" key="20">
    <source>
        <dbReference type="SAM" id="Phobius"/>
    </source>
</evidence>
<dbReference type="GO" id="GO:0031528">
    <property type="term" value="C:microvillus membrane"/>
    <property type="evidence" value="ECO:0007669"/>
    <property type="project" value="TreeGrafter"/>
</dbReference>
<feature type="compositionally biased region" description="Low complexity" evidence="19">
    <location>
        <begin position="40"/>
        <end position="52"/>
    </location>
</feature>
<evidence type="ECO:0000256" key="16">
    <source>
        <dbReference type="ARBA" id="ARBA00023180"/>
    </source>
</evidence>
<evidence type="ECO:0000256" key="18">
    <source>
        <dbReference type="ARBA" id="ARBA00031141"/>
    </source>
</evidence>
<feature type="compositionally biased region" description="Low complexity" evidence="19">
    <location>
        <begin position="446"/>
        <end position="462"/>
    </location>
</feature>
<dbReference type="GO" id="GO:0030175">
    <property type="term" value="C:filopodium"/>
    <property type="evidence" value="ECO:0007669"/>
    <property type="project" value="UniProtKB-SubCell"/>
</dbReference>
<evidence type="ECO:0000256" key="3">
    <source>
        <dbReference type="ARBA" id="ARBA00004285"/>
    </source>
</evidence>
<comment type="similarity">
    <text evidence="8">Belongs to the podocalyxin family.</text>
</comment>
<feature type="compositionally biased region" description="Polar residues" evidence="19">
    <location>
        <begin position="426"/>
        <end position="435"/>
    </location>
</feature>
<feature type="compositionally biased region" description="Low complexity" evidence="19">
    <location>
        <begin position="81"/>
        <end position="104"/>
    </location>
</feature>